<sequence>MRHGEYATYTAQKCRCTECRAASAAYARERYRLQTYGRWKPFTDAEAVRDHVLNLRRYISYDAIALLAQVPARSIDLLVYGRDGLSGSARMRTETARRLLAVSIDLDRMPDEMRLNVAGSRRRIQALMLRGWAIPLVAERCDVPRWQLDKVLNVALILRVFQARAIRDVTARLFDQDPPLTNRSERHTAAIVRNRARRNGWVPLAAWDDIDDPDAEPDLGTTVPRAQAIAEDAAFLAEQGLTPNEVAERLRISRGYLQRVKAAPQPQAPDRPPIGDS</sequence>
<feature type="region of interest" description="Disordered" evidence="1">
    <location>
        <begin position="258"/>
        <end position="277"/>
    </location>
</feature>
<evidence type="ECO:0000313" key="2">
    <source>
        <dbReference type="EMBL" id="GAA0918633.1"/>
    </source>
</evidence>
<gene>
    <name evidence="2" type="ORF">GCM10009560_15740</name>
</gene>
<reference evidence="2 3" key="1">
    <citation type="journal article" date="2019" name="Int. J. Syst. Evol. Microbiol.">
        <title>The Global Catalogue of Microorganisms (GCM) 10K type strain sequencing project: providing services to taxonomists for standard genome sequencing and annotation.</title>
        <authorList>
            <consortium name="The Broad Institute Genomics Platform"/>
            <consortium name="The Broad Institute Genome Sequencing Center for Infectious Disease"/>
            <person name="Wu L."/>
            <person name="Ma J."/>
        </authorList>
    </citation>
    <scope>NUCLEOTIDE SEQUENCE [LARGE SCALE GENOMIC DNA]</scope>
    <source>
        <strain evidence="2 3">JCM 11136</strain>
    </source>
</reference>
<feature type="compositionally biased region" description="Pro residues" evidence="1">
    <location>
        <begin position="266"/>
        <end position="277"/>
    </location>
</feature>
<proteinExistence type="predicted"/>
<accession>A0ABN1NWY4</accession>
<dbReference type="Proteomes" id="UP001501578">
    <property type="component" value="Unassembled WGS sequence"/>
</dbReference>
<name>A0ABN1NWY4_9ACTN</name>
<keyword evidence="3" id="KW-1185">Reference proteome</keyword>
<evidence type="ECO:0000256" key="1">
    <source>
        <dbReference type="SAM" id="MobiDB-lite"/>
    </source>
</evidence>
<organism evidence="2 3">
    <name type="scientific">Nonomuraea longicatena</name>
    <dbReference type="NCBI Taxonomy" id="83682"/>
    <lineage>
        <taxon>Bacteria</taxon>
        <taxon>Bacillati</taxon>
        <taxon>Actinomycetota</taxon>
        <taxon>Actinomycetes</taxon>
        <taxon>Streptosporangiales</taxon>
        <taxon>Streptosporangiaceae</taxon>
        <taxon>Nonomuraea</taxon>
    </lineage>
</organism>
<protein>
    <submittedName>
        <fullName evidence="2">Uncharacterized protein</fullName>
    </submittedName>
</protein>
<dbReference type="EMBL" id="BAAAHQ010000007">
    <property type="protein sequence ID" value="GAA0918633.1"/>
    <property type="molecule type" value="Genomic_DNA"/>
</dbReference>
<dbReference type="RefSeq" id="WP_343949046.1">
    <property type="nucleotide sequence ID" value="NZ_BAAAHQ010000007.1"/>
</dbReference>
<comment type="caution">
    <text evidence="2">The sequence shown here is derived from an EMBL/GenBank/DDBJ whole genome shotgun (WGS) entry which is preliminary data.</text>
</comment>
<evidence type="ECO:0000313" key="3">
    <source>
        <dbReference type="Proteomes" id="UP001501578"/>
    </source>
</evidence>